<organism evidence="4 5">
    <name type="scientific">Cucumis melo var. makuwa</name>
    <name type="common">Oriental melon</name>
    <dbReference type="NCBI Taxonomy" id="1194695"/>
    <lineage>
        <taxon>Eukaryota</taxon>
        <taxon>Viridiplantae</taxon>
        <taxon>Streptophyta</taxon>
        <taxon>Embryophyta</taxon>
        <taxon>Tracheophyta</taxon>
        <taxon>Spermatophyta</taxon>
        <taxon>Magnoliopsida</taxon>
        <taxon>eudicotyledons</taxon>
        <taxon>Gunneridae</taxon>
        <taxon>Pentapetalae</taxon>
        <taxon>rosids</taxon>
        <taxon>fabids</taxon>
        <taxon>Cucurbitales</taxon>
        <taxon>Cucurbitaceae</taxon>
        <taxon>Benincaseae</taxon>
        <taxon>Cucumis</taxon>
    </lineage>
</organism>
<dbReference type="EMBL" id="SSTE01008153">
    <property type="protein sequence ID" value="KAA0056181.1"/>
    <property type="molecule type" value="Genomic_DNA"/>
</dbReference>
<dbReference type="PANTHER" id="PTHR11439:SF486">
    <property type="entry name" value="RLK (RECEPTOR-LIKE KINASE) PROTEIN, PUTATIVE-RELATED"/>
    <property type="match status" value="1"/>
</dbReference>
<feature type="domain" description="Reverse transcriptase Ty1/copia-type" evidence="2">
    <location>
        <begin position="14"/>
        <end position="60"/>
    </location>
</feature>
<evidence type="ECO:0000259" key="2">
    <source>
        <dbReference type="Pfam" id="PF07727"/>
    </source>
</evidence>
<dbReference type="Proteomes" id="UP000321393">
    <property type="component" value="Unassembled WGS sequence"/>
</dbReference>
<name>A0A5A7URM6_CUCMM</name>
<dbReference type="Pfam" id="PF20167">
    <property type="entry name" value="Transposase_32"/>
    <property type="match status" value="1"/>
</dbReference>
<dbReference type="SUPFAM" id="SSF56672">
    <property type="entry name" value="DNA/RNA polymerases"/>
    <property type="match status" value="1"/>
</dbReference>
<dbReference type="InterPro" id="IPR043502">
    <property type="entry name" value="DNA/RNA_pol_sf"/>
</dbReference>
<dbReference type="PANTHER" id="PTHR11439">
    <property type="entry name" value="GAG-POL-RELATED RETROTRANSPOSON"/>
    <property type="match status" value="1"/>
</dbReference>
<evidence type="ECO:0000256" key="1">
    <source>
        <dbReference type="SAM" id="MobiDB-lite"/>
    </source>
</evidence>
<evidence type="ECO:0000313" key="5">
    <source>
        <dbReference type="Proteomes" id="UP000321393"/>
    </source>
</evidence>
<dbReference type="OrthoDB" id="418237at2759"/>
<dbReference type="InterPro" id="IPR013103">
    <property type="entry name" value="RVT_2"/>
</dbReference>
<evidence type="ECO:0000313" key="4">
    <source>
        <dbReference type="EMBL" id="KAA0056181.1"/>
    </source>
</evidence>
<evidence type="ECO:0000259" key="3">
    <source>
        <dbReference type="Pfam" id="PF20167"/>
    </source>
</evidence>
<accession>A0A5A7URM6</accession>
<dbReference type="InterPro" id="IPR046796">
    <property type="entry name" value="Transposase_32_dom"/>
</dbReference>
<dbReference type="STRING" id="1194695.A0A5A7URM6"/>
<proteinExistence type="predicted"/>
<dbReference type="Pfam" id="PF07727">
    <property type="entry name" value="RVT_2"/>
    <property type="match status" value="1"/>
</dbReference>
<protein>
    <submittedName>
        <fullName evidence="4">Uncharacterized protein</fullName>
    </submittedName>
</protein>
<feature type="compositionally biased region" description="Polar residues" evidence="1">
    <location>
        <begin position="374"/>
        <end position="389"/>
    </location>
</feature>
<gene>
    <name evidence="4" type="ORF">E6C27_scaffold431G00070</name>
</gene>
<dbReference type="AlphaFoldDB" id="A0A5A7URM6"/>
<feature type="region of interest" description="Disordered" evidence="1">
    <location>
        <begin position="368"/>
        <end position="436"/>
    </location>
</feature>
<dbReference type="CDD" id="cd09272">
    <property type="entry name" value="RNase_HI_RT_Ty1"/>
    <property type="match status" value="1"/>
</dbReference>
<feature type="domain" description="Putative plant transposon protein" evidence="3">
    <location>
        <begin position="470"/>
        <end position="631"/>
    </location>
</feature>
<feature type="region of interest" description="Disordered" evidence="1">
    <location>
        <begin position="314"/>
        <end position="356"/>
    </location>
</feature>
<sequence length="718" mass="79375">MDVKSAFLNGYLNEEMDVKSAFLNGYLNEEVYVAQPKGFVDSEHPKHVYKINKALYGLKSIVDILLYLTASRSDIAYAVEICACYQVDPHITHLEAVKQILKYVHGTSDFGMMYSYDITPTLFGYCDADWAGSADDRKSTSGGCFFLGNNLISSLSKKQNRVSLSIAEAEYIAAGSGCTQLIWMKNMLHEYCFDQDTMRLYCDNMSAIDISKNLVQHSRTKNIDIRHHFIRELVEDKVIKLDHIRSNLQLVDIFTNPLSYVPKQSEDAPNAITSSPSPVHHGETTSRLQESLCSEAVLEVREFAAPVSPVVHAHRASEATKPSEPVTVKRLPSDPPGHSPSVHPSRSKLPTSQPDAVPAHISKIATAAREEQTDGSQNDDQCASFNQTEIPPEDIPPSTDDPIAPSSEGRPEYPKGPKPPKRKTQQARKIVTTKTDRKKISVNVPSVPIDGISFHHEESVQCWKFVMQRRIVDELIREFIVNLPDEFTDPSSAGYQTVHITGFKFVISPDVINGFLGNTVDIDSSPSCPTTEVLATVLFGGTLSTWPVKEIPAATLNVNDAILHKIDIANWFPSSHASSISATLGTFLYQICNDDKVDTGAFIYNHLLRHVGSFGVKVPISFPRLLSSLLLHLNEAVLTASNASGPEPKTIALSYRLFQGSHVPDIDHDVHPTWGPRIFDTIDWDDSAEGFCVDQVDALIRHLKSSTPSTSRQQPPSG</sequence>
<reference evidence="4 5" key="1">
    <citation type="submission" date="2019-08" db="EMBL/GenBank/DDBJ databases">
        <title>Draft genome sequences of two oriental melons (Cucumis melo L. var makuwa).</title>
        <authorList>
            <person name="Kwon S.-Y."/>
        </authorList>
    </citation>
    <scope>NUCLEOTIDE SEQUENCE [LARGE SCALE GENOMIC DNA]</scope>
    <source>
        <strain evidence="5">cv. SW 3</strain>
        <tissue evidence="4">Leaf</tissue>
    </source>
</reference>
<comment type="caution">
    <text evidence="4">The sequence shown here is derived from an EMBL/GenBank/DDBJ whole genome shotgun (WGS) entry which is preliminary data.</text>
</comment>
<feature type="region of interest" description="Disordered" evidence="1">
    <location>
        <begin position="264"/>
        <end position="288"/>
    </location>
</feature>
<feature type="compositionally biased region" description="Polar residues" evidence="1">
    <location>
        <begin position="342"/>
        <end position="354"/>
    </location>
</feature>